<evidence type="ECO:0000256" key="2">
    <source>
        <dbReference type="PROSITE-ProRule" id="PRU00252"/>
    </source>
</evidence>
<organism evidence="3 4">
    <name type="scientific">Rhodothermus marinus (strain ATCC 43812 / DSM 4252 / R-10)</name>
    <name type="common">Rhodothermus obamensis</name>
    <dbReference type="NCBI Taxonomy" id="518766"/>
    <lineage>
        <taxon>Bacteria</taxon>
        <taxon>Pseudomonadati</taxon>
        <taxon>Rhodothermota</taxon>
        <taxon>Rhodothermia</taxon>
        <taxon>Rhodothermales</taxon>
        <taxon>Rhodothermaceae</taxon>
        <taxon>Rhodothermus</taxon>
    </lineage>
</organism>
<keyword evidence="1 2" id="KW-0238">DNA-binding</keyword>
<dbReference type="EMBL" id="CP001808">
    <property type="protein sequence ID" value="ACY49714.1"/>
    <property type="molecule type" value="Genomic_DNA"/>
</dbReference>
<sequence>MPGRTVNQVILLGRLAEPPTPVPDVGEACQMVLTTEERGRDAAGEPITRLERHLLLIEEPGLTAFCLQHLQVGMTLYVEGSLRRNENPATDPSPVAVWVRRLMVASWDPGGLPDDPLA</sequence>
<keyword evidence="3" id="KW-0614">Plasmid</keyword>
<dbReference type="SUPFAM" id="SSF50249">
    <property type="entry name" value="Nucleic acid-binding proteins"/>
    <property type="match status" value="1"/>
</dbReference>
<dbReference type="HOGENOM" id="CLU_2071290_0_0_10"/>
<gene>
    <name evidence="3" type="ordered locus">Rmar_2847</name>
</gene>
<evidence type="ECO:0000256" key="1">
    <source>
        <dbReference type="ARBA" id="ARBA00023125"/>
    </source>
</evidence>
<reference evidence="3 4" key="1">
    <citation type="journal article" date="2009" name="Stand. Genomic Sci.">
        <title>Complete genome sequence of Rhodothermus marinus type strain (R-10).</title>
        <authorList>
            <person name="Nolan M."/>
            <person name="Tindall B.J."/>
            <person name="Pomrenke H."/>
            <person name="Lapidus A."/>
            <person name="Copeland A."/>
            <person name="Glavina Del Rio T."/>
            <person name="Lucas S."/>
            <person name="Chen F."/>
            <person name="Tice H."/>
            <person name="Cheng J.F."/>
            <person name="Saunders E."/>
            <person name="Han C."/>
            <person name="Bruce D."/>
            <person name="Goodwin L."/>
            <person name="Chain P."/>
            <person name="Pitluck S."/>
            <person name="Ovchinikova G."/>
            <person name="Pati A."/>
            <person name="Ivanova N."/>
            <person name="Mavromatis K."/>
            <person name="Chen A."/>
            <person name="Palaniappan K."/>
            <person name="Land M."/>
            <person name="Hauser L."/>
            <person name="Chang Y.J."/>
            <person name="Jeffries C.D."/>
            <person name="Brettin T."/>
            <person name="Goker M."/>
            <person name="Bristow J."/>
            <person name="Eisen J.A."/>
            <person name="Markowitz V."/>
            <person name="Hugenholtz P."/>
            <person name="Kyrpides N.C."/>
            <person name="Klenk H.P."/>
            <person name="Detter J.C."/>
        </authorList>
    </citation>
    <scope>NUCLEOTIDE SEQUENCE [LARGE SCALE GENOMIC DNA]</scope>
    <source>
        <strain evidence="4">ATCC 43812 / DSM 4252 / R-10</strain>
        <plasmid evidence="3">pRMAR01</plasmid>
    </source>
</reference>
<evidence type="ECO:0008006" key="5">
    <source>
        <dbReference type="Google" id="ProtNLM"/>
    </source>
</evidence>
<dbReference type="Proteomes" id="UP000002221">
    <property type="component" value="Plasmid pRMAR01"/>
</dbReference>
<name>D0MKQ0_RHOM4</name>
<dbReference type="KEGG" id="rmr:Rmar_2847"/>
<dbReference type="PROSITE" id="PS50935">
    <property type="entry name" value="SSB"/>
    <property type="match status" value="1"/>
</dbReference>
<geneLocation type="plasmid" evidence="3 4">
    <name>pRMAR01</name>
</geneLocation>
<dbReference type="AlphaFoldDB" id="D0MKQ0"/>
<evidence type="ECO:0000313" key="4">
    <source>
        <dbReference type="Proteomes" id="UP000002221"/>
    </source>
</evidence>
<accession>D0MKQ0</accession>
<evidence type="ECO:0000313" key="3">
    <source>
        <dbReference type="EMBL" id="ACY49714.1"/>
    </source>
</evidence>
<dbReference type="InterPro" id="IPR000424">
    <property type="entry name" value="Primosome_PriB/ssb"/>
</dbReference>
<dbReference type="Gene3D" id="2.40.50.140">
    <property type="entry name" value="Nucleic acid-binding proteins"/>
    <property type="match status" value="1"/>
</dbReference>
<dbReference type="GO" id="GO:0003697">
    <property type="term" value="F:single-stranded DNA binding"/>
    <property type="evidence" value="ECO:0007669"/>
    <property type="project" value="InterPro"/>
</dbReference>
<protein>
    <recommendedName>
        <fullName evidence="5">Single-stranded DNA-binding protein</fullName>
    </recommendedName>
</protein>
<dbReference type="InterPro" id="IPR012340">
    <property type="entry name" value="NA-bd_OB-fold"/>
</dbReference>
<proteinExistence type="predicted"/>
<keyword evidence="4" id="KW-1185">Reference proteome</keyword>